<dbReference type="SMART" id="SM00474">
    <property type="entry name" value="35EXOc"/>
    <property type="match status" value="1"/>
</dbReference>
<feature type="domain" description="3'-5' exonuclease" evidence="3">
    <location>
        <begin position="16"/>
        <end position="195"/>
    </location>
</feature>
<protein>
    <recommendedName>
        <fullName evidence="3">3'-5' exonuclease domain-containing protein</fullName>
    </recommendedName>
</protein>
<evidence type="ECO:0000256" key="2">
    <source>
        <dbReference type="ARBA" id="ARBA00022801"/>
    </source>
</evidence>
<name>A0AAV3PSA1_LITER</name>
<dbReference type="Gene3D" id="3.30.420.10">
    <property type="entry name" value="Ribonuclease H-like superfamily/Ribonuclease H"/>
    <property type="match status" value="1"/>
</dbReference>
<dbReference type="AlphaFoldDB" id="A0AAV3PSA1"/>
<keyword evidence="2" id="KW-0378">Hydrolase</keyword>
<proteinExistence type="predicted"/>
<organism evidence="4 5">
    <name type="scientific">Lithospermum erythrorhizon</name>
    <name type="common">Purple gromwell</name>
    <name type="synonym">Lithospermum officinale var. erythrorhizon</name>
    <dbReference type="NCBI Taxonomy" id="34254"/>
    <lineage>
        <taxon>Eukaryota</taxon>
        <taxon>Viridiplantae</taxon>
        <taxon>Streptophyta</taxon>
        <taxon>Embryophyta</taxon>
        <taxon>Tracheophyta</taxon>
        <taxon>Spermatophyta</taxon>
        <taxon>Magnoliopsida</taxon>
        <taxon>eudicotyledons</taxon>
        <taxon>Gunneridae</taxon>
        <taxon>Pentapetalae</taxon>
        <taxon>asterids</taxon>
        <taxon>lamiids</taxon>
        <taxon>Boraginales</taxon>
        <taxon>Boraginaceae</taxon>
        <taxon>Boraginoideae</taxon>
        <taxon>Lithospermeae</taxon>
        <taxon>Lithospermum</taxon>
    </lineage>
</organism>
<evidence type="ECO:0000259" key="3">
    <source>
        <dbReference type="SMART" id="SM00474"/>
    </source>
</evidence>
<accession>A0AAV3PSA1</accession>
<evidence type="ECO:0000256" key="1">
    <source>
        <dbReference type="ARBA" id="ARBA00022722"/>
    </source>
</evidence>
<dbReference type="Proteomes" id="UP001454036">
    <property type="component" value="Unassembled WGS sequence"/>
</dbReference>
<dbReference type="CDD" id="cd06141">
    <property type="entry name" value="WRN_exo"/>
    <property type="match status" value="1"/>
</dbReference>
<evidence type="ECO:0000313" key="5">
    <source>
        <dbReference type="Proteomes" id="UP001454036"/>
    </source>
</evidence>
<evidence type="ECO:0000313" key="4">
    <source>
        <dbReference type="EMBL" id="GAA0153591.1"/>
    </source>
</evidence>
<dbReference type="InterPro" id="IPR051132">
    <property type="entry name" value="3-5_Exonuclease_domain"/>
</dbReference>
<sequence length="196" mass="21922">MANRFSVNFQGNVIEVTVTNKASEVERWVSQILTTYSGEQIIVGLDCEWKPNISSTMNNTTATLQLCVASKCIIIQMFYLDNIPQSIKNFLDASNVTLVGVEVQDDVLKLQNEYGLRCNAKTADIQAMAMARWPVTFNRKPGLKKLASDIVGLHMAKPLHVCRSNWEARVLSAQQIEYACIDAFASYKIGSRLLEN</sequence>
<dbReference type="InterPro" id="IPR012337">
    <property type="entry name" value="RNaseH-like_sf"/>
</dbReference>
<dbReference type="InterPro" id="IPR002562">
    <property type="entry name" value="3'-5'_exonuclease_dom"/>
</dbReference>
<dbReference type="GO" id="GO:0006139">
    <property type="term" value="P:nucleobase-containing compound metabolic process"/>
    <property type="evidence" value="ECO:0007669"/>
    <property type="project" value="InterPro"/>
</dbReference>
<dbReference type="InterPro" id="IPR036397">
    <property type="entry name" value="RNaseH_sf"/>
</dbReference>
<dbReference type="PANTHER" id="PTHR13620">
    <property type="entry name" value="3-5 EXONUCLEASE"/>
    <property type="match status" value="1"/>
</dbReference>
<reference evidence="4 5" key="1">
    <citation type="submission" date="2024-01" db="EMBL/GenBank/DDBJ databases">
        <title>The complete chloroplast genome sequence of Lithospermum erythrorhizon: insights into the phylogenetic relationship among Boraginaceae species and the maternal lineages of purple gromwells.</title>
        <authorList>
            <person name="Okada T."/>
            <person name="Watanabe K."/>
        </authorList>
    </citation>
    <scope>NUCLEOTIDE SEQUENCE [LARGE SCALE GENOMIC DNA]</scope>
</reference>
<dbReference type="GO" id="GO:0003676">
    <property type="term" value="F:nucleic acid binding"/>
    <property type="evidence" value="ECO:0007669"/>
    <property type="project" value="InterPro"/>
</dbReference>
<gene>
    <name evidence="4" type="ORF">LIER_11792</name>
</gene>
<dbReference type="GO" id="GO:0008408">
    <property type="term" value="F:3'-5' exonuclease activity"/>
    <property type="evidence" value="ECO:0007669"/>
    <property type="project" value="InterPro"/>
</dbReference>
<dbReference type="GO" id="GO:0005634">
    <property type="term" value="C:nucleus"/>
    <property type="evidence" value="ECO:0007669"/>
    <property type="project" value="TreeGrafter"/>
</dbReference>
<dbReference type="EMBL" id="BAABME010002211">
    <property type="protein sequence ID" value="GAA0153591.1"/>
    <property type="molecule type" value="Genomic_DNA"/>
</dbReference>
<comment type="caution">
    <text evidence="4">The sequence shown here is derived from an EMBL/GenBank/DDBJ whole genome shotgun (WGS) entry which is preliminary data.</text>
</comment>
<keyword evidence="1" id="KW-0540">Nuclease</keyword>
<keyword evidence="5" id="KW-1185">Reference proteome</keyword>
<dbReference type="FunFam" id="3.30.420.10:FF:000054">
    <property type="entry name" value="Werner Syndrome-like exonuclease"/>
    <property type="match status" value="1"/>
</dbReference>
<dbReference type="Pfam" id="PF01612">
    <property type="entry name" value="DNA_pol_A_exo1"/>
    <property type="match status" value="1"/>
</dbReference>
<dbReference type="GO" id="GO:0005737">
    <property type="term" value="C:cytoplasm"/>
    <property type="evidence" value="ECO:0007669"/>
    <property type="project" value="TreeGrafter"/>
</dbReference>
<dbReference type="PANTHER" id="PTHR13620:SF121">
    <property type="entry name" value="EMB|CAB82946.1-RELATED"/>
    <property type="match status" value="1"/>
</dbReference>
<dbReference type="SUPFAM" id="SSF53098">
    <property type="entry name" value="Ribonuclease H-like"/>
    <property type="match status" value="1"/>
</dbReference>